<name>A0A0M2GGS4_9ACTN</name>
<dbReference type="AlphaFoldDB" id="A0A0M2GGS4"/>
<evidence type="ECO:0008006" key="3">
    <source>
        <dbReference type="Google" id="ProtNLM"/>
    </source>
</evidence>
<dbReference type="EMBL" id="JYJH01000061">
    <property type="protein sequence ID" value="KJK34068.1"/>
    <property type="molecule type" value="Genomic_DNA"/>
</dbReference>
<comment type="caution">
    <text evidence="1">The sequence shown here is derived from an EMBL/GenBank/DDBJ whole genome shotgun (WGS) entry which is preliminary data.</text>
</comment>
<sequence>MEARRRAFQELLSRRERIYVMRTLTAAASHFGLWPTATSNLERGLRRDDALARAYKDCLNAA</sequence>
<organism evidence="1 2">
    <name type="scientific">Streptomyces variegatus</name>
    <dbReference type="NCBI Taxonomy" id="284040"/>
    <lineage>
        <taxon>Bacteria</taxon>
        <taxon>Bacillati</taxon>
        <taxon>Actinomycetota</taxon>
        <taxon>Actinomycetes</taxon>
        <taxon>Kitasatosporales</taxon>
        <taxon>Streptomycetaceae</taxon>
        <taxon>Streptomyces</taxon>
    </lineage>
</organism>
<dbReference type="Proteomes" id="UP000034786">
    <property type="component" value="Unassembled WGS sequence"/>
</dbReference>
<reference evidence="2" key="1">
    <citation type="submission" date="2015-02" db="EMBL/GenBank/DDBJ databases">
        <authorList>
            <person name="Ju K.-S."/>
            <person name="Doroghazi J.R."/>
            <person name="Metcalf W."/>
        </authorList>
    </citation>
    <scope>NUCLEOTIDE SEQUENCE [LARGE SCALE GENOMIC DNA]</scope>
    <source>
        <strain evidence="2">NRRL B-16380</strain>
    </source>
</reference>
<evidence type="ECO:0000313" key="2">
    <source>
        <dbReference type="Proteomes" id="UP000034786"/>
    </source>
</evidence>
<protein>
    <recommendedName>
        <fullName evidence="3">XRE family transcriptional regulator</fullName>
    </recommendedName>
</protein>
<proteinExistence type="predicted"/>
<accession>A0A0M2GGS4</accession>
<keyword evidence="2" id="KW-1185">Reference proteome</keyword>
<gene>
    <name evidence="1" type="ORF">UK15_37625</name>
</gene>
<dbReference type="PATRIC" id="fig|284040.3.peg.7386"/>
<evidence type="ECO:0000313" key="1">
    <source>
        <dbReference type="EMBL" id="KJK34068.1"/>
    </source>
</evidence>